<dbReference type="Pfam" id="PF04393">
    <property type="entry name" value="DUF535"/>
    <property type="match status" value="1"/>
</dbReference>
<organism evidence="1 2">
    <name type="scientific">Sphingobium nicotianae</name>
    <dbReference type="NCBI Taxonomy" id="2782607"/>
    <lineage>
        <taxon>Bacteria</taxon>
        <taxon>Pseudomonadati</taxon>
        <taxon>Pseudomonadota</taxon>
        <taxon>Alphaproteobacteria</taxon>
        <taxon>Sphingomonadales</taxon>
        <taxon>Sphingomonadaceae</taxon>
        <taxon>Sphingobium</taxon>
    </lineage>
</organism>
<proteinExistence type="predicted"/>
<sequence length="329" mass="37307">MQPAHFVLIYGEAALVSGSLTYGSKLLWDRRRGQLGSAIIPQLRRIAHISLTMTRNPDVIIRSLRIDGKLSGIAHEAAEGPFFMRPFRPLSCAGWSGTEKLDRILDHFNTVRALGGVLMPERDAIRTLAKLQTLGEDYRLTIDEPGWMSFDGLTTLSLWKGIDRLFSISFVLSSAEGRLHCYIGGLQGRGDTAVRDLYRDMTKEAHGLRPRDLMIELHRMMCRALGVSDIQAVADEARFHRDGYYRHSGYGVTSFNYDEAWADRGGVRLDRNWYRMPVDPVRRDAETIPARKRSLYRQRYALLDALELEIHEAVSRMIDGRGARTARTA</sequence>
<dbReference type="InterPro" id="IPR007488">
    <property type="entry name" value="DUF535"/>
</dbReference>
<dbReference type="PANTHER" id="PTHR38785">
    <property type="entry name" value="HOMOLOG OF VIRK"/>
    <property type="match status" value="1"/>
</dbReference>
<name>A0A9X1AJK7_9SPHN</name>
<evidence type="ECO:0000313" key="2">
    <source>
        <dbReference type="Proteomes" id="UP001138757"/>
    </source>
</evidence>
<dbReference type="RefSeq" id="WP_214621411.1">
    <property type="nucleotide sequence ID" value="NZ_JAHGAW010000001.1"/>
</dbReference>
<protein>
    <submittedName>
        <fullName evidence="1">DUF535 family protein</fullName>
    </submittedName>
</protein>
<comment type="caution">
    <text evidence="1">The sequence shown here is derived from an EMBL/GenBank/DDBJ whole genome shotgun (WGS) entry which is preliminary data.</text>
</comment>
<dbReference type="EMBL" id="JAHGAW010000001">
    <property type="protein sequence ID" value="MBT2185679.1"/>
    <property type="molecule type" value="Genomic_DNA"/>
</dbReference>
<dbReference type="GO" id="GO:0006974">
    <property type="term" value="P:DNA damage response"/>
    <property type="evidence" value="ECO:0007669"/>
    <property type="project" value="TreeGrafter"/>
</dbReference>
<keyword evidence="2" id="KW-1185">Reference proteome</keyword>
<reference evidence="1" key="1">
    <citation type="submission" date="2021-05" db="EMBL/GenBank/DDBJ databases">
        <title>Genome of Sphingobium sp. strain.</title>
        <authorList>
            <person name="Fan R."/>
        </authorList>
    </citation>
    <scope>NUCLEOTIDE SEQUENCE</scope>
    <source>
        <strain evidence="1">H33</strain>
    </source>
</reference>
<evidence type="ECO:0000313" key="1">
    <source>
        <dbReference type="EMBL" id="MBT2185679.1"/>
    </source>
</evidence>
<dbReference type="AlphaFoldDB" id="A0A9X1AJK7"/>
<accession>A0A9X1AJK7</accession>
<dbReference type="Proteomes" id="UP001138757">
    <property type="component" value="Unassembled WGS sequence"/>
</dbReference>
<dbReference type="PANTHER" id="PTHR38785:SF1">
    <property type="entry name" value="HOMOLOG OF VIRK"/>
    <property type="match status" value="1"/>
</dbReference>
<gene>
    <name evidence="1" type="ORF">KK488_01830</name>
</gene>